<feature type="compositionally biased region" description="Gly residues" evidence="1">
    <location>
        <begin position="1"/>
        <end position="20"/>
    </location>
</feature>
<feature type="region of interest" description="Disordered" evidence="1">
    <location>
        <begin position="575"/>
        <end position="609"/>
    </location>
</feature>
<feature type="region of interest" description="Disordered" evidence="1">
    <location>
        <begin position="82"/>
        <end position="142"/>
    </location>
</feature>
<feature type="region of interest" description="Disordered" evidence="1">
    <location>
        <begin position="167"/>
        <end position="188"/>
    </location>
</feature>
<feature type="compositionally biased region" description="Polar residues" evidence="1">
    <location>
        <begin position="599"/>
        <end position="609"/>
    </location>
</feature>
<organism evidence="2">
    <name type="scientific">Oryza sativa subsp. japonica</name>
    <name type="common">Rice</name>
    <dbReference type="NCBI Taxonomy" id="39947"/>
    <lineage>
        <taxon>Eukaryota</taxon>
        <taxon>Viridiplantae</taxon>
        <taxon>Streptophyta</taxon>
        <taxon>Embryophyta</taxon>
        <taxon>Tracheophyta</taxon>
        <taxon>Spermatophyta</taxon>
        <taxon>Magnoliopsida</taxon>
        <taxon>Liliopsida</taxon>
        <taxon>Poales</taxon>
        <taxon>Poaceae</taxon>
        <taxon>BOP clade</taxon>
        <taxon>Oryzoideae</taxon>
        <taxon>Oryzeae</taxon>
        <taxon>Oryzinae</taxon>
        <taxon>Oryza</taxon>
        <taxon>Oryza sativa</taxon>
    </lineage>
</organism>
<dbReference type="PANTHER" id="PTHR33873">
    <property type="entry name" value="TRANSCRIPTION FACTOR VOZ1"/>
    <property type="match status" value="1"/>
</dbReference>
<dbReference type="EMBL" id="CM000142">
    <property type="protein sequence ID" value="EEE64357.1"/>
    <property type="molecule type" value="Genomic_DNA"/>
</dbReference>
<gene>
    <name evidence="2" type="ORF">OsJ_19197</name>
</gene>
<evidence type="ECO:0000313" key="2">
    <source>
        <dbReference type="EMBL" id="EEE64357.1"/>
    </source>
</evidence>
<evidence type="ECO:0008006" key="3">
    <source>
        <dbReference type="Google" id="ProtNLM"/>
    </source>
</evidence>
<dbReference type="Proteomes" id="UP000007752">
    <property type="component" value="Chromosome 5"/>
</dbReference>
<feature type="compositionally biased region" description="Low complexity" evidence="1">
    <location>
        <begin position="86"/>
        <end position="97"/>
    </location>
</feature>
<dbReference type="AlphaFoldDB" id="B9FL48"/>
<accession>B9FL48</accession>
<dbReference type="InterPro" id="IPR039277">
    <property type="entry name" value="VOZ1/VOZ2"/>
</dbReference>
<protein>
    <recommendedName>
        <fullName evidence="3">Transcription factor VOZ1</fullName>
    </recommendedName>
</protein>
<dbReference type="PANTHER" id="PTHR33873:SF3">
    <property type="entry name" value="OS05G0515700 PROTEIN"/>
    <property type="match status" value="1"/>
</dbReference>
<dbReference type="GO" id="GO:0048578">
    <property type="term" value="P:positive regulation of long-day photoperiodism, flowering"/>
    <property type="evidence" value="ECO:0007669"/>
    <property type="project" value="InterPro"/>
</dbReference>
<name>B9FL48_ORYSJ</name>
<sequence>MAGDPAAGGDGGRGSSGGKGSSPSSSRHQQFRNLAKTRVDDLQEMFSGLQSARKESRSADAALLEEQVHHMLREWRAELNVPSPASSLQNSQSQGNNREASDPPSETLRLLQLAGAEEEDDATSKLVMPRSPMPMQSSHEGHNLSPVLQGGTMAGGAAELMVPRSPLQQMPSSHQSHGHGQDGGQNLQGEAVMGSTAATAAPHLGQGMQGDCGGMAGVTNAMFHDQAWAFSQAGHTFLLHTAFFCNCQLFLSIPQKKLIAILYVSFLRSTSPQSLTCSMVNLYYIDHELNIDDFLQDDDYKINLPGSNPDGPNTMQGIGQLEHQQYNLPLDLPPNSFVDANNSAQSSGDVFFHMSDLLTTMCPSPSQYLGPKCALWDCGRPVRGSDECQHYCNPYHAGLALNDDGLLGTRPVMRPRGIDLKDGPLFAALSAKVQGKNVGIPVCEGAATTKSPWNAPELFDLSLLEGESLREWLFFDTPRRAFDSGNRKQRSLPDYNGRGWHESRKQVMKDFGGLKRSYYMDPQPSSNYEWHLFEYETNDSDALALYRLEYKSSDTKRSVKSKLASSPLSEIQQQMVRLSADSPVESKRTARSRAKANQKDNNSNAYPALNTPVQVSASNAHQTMSVNTPDQVNVSNAYQTMPLNTPNQPGPSNAYHAASQMDQMTFLDGSVVYGPHLPYGYSTERSDFYWNPSDGT</sequence>
<evidence type="ECO:0000256" key="1">
    <source>
        <dbReference type="SAM" id="MobiDB-lite"/>
    </source>
</evidence>
<dbReference type="GO" id="GO:0006355">
    <property type="term" value="P:regulation of DNA-templated transcription"/>
    <property type="evidence" value="ECO:0007669"/>
    <property type="project" value="InterPro"/>
</dbReference>
<feature type="region of interest" description="Disordered" evidence="1">
    <location>
        <begin position="1"/>
        <end position="36"/>
    </location>
</feature>
<reference evidence="2" key="2">
    <citation type="submission" date="2008-12" db="EMBL/GenBank/DDBJ databases">
        <title>Improved gene annotation of the rice (Oryza sativa) genomes.</title>
        <authorList>
            <person name="Wang J."/>
            <person name="Li R."/>
            <person name="Fan W."/>
            <person name="Huang Q."/>
            <person name="Zhang J."/>
            <person name="Zhou Y."/>
            <person name="Hu Y."/>
            <person name="Zi S."/>
            <person name="Li J."/>
            <person name="Ni P."/>
            <person name="Zheng H."/>
            <person name="Zhang Y."/>
            <person name="Zhao M."/>
            <person name="Hao Q."/>
            <person name="McDermott J."/>
            <person name="Samudrala R."/>
            <person name="Kristiansen K."/>
            <person name="Wong G.K.-S."/>
        </authorList>
    </citation>
    <scope>NUCLEOTIDE SEQUENCE</scope>
</reference>
<reference evidence="2" key="1">
    <citation type="journal article" date="2005" name="PLoS Biol.">
        <title>The genomes of Oryza sativa: a history of duplications.</title>
        <authorList>
            <person name="Yu J."/>
            <person name="Wang J."/>
            <person name="Lin W."/>
            <person name="Li S."/>
            <person name="Li H."/>
            <person name="Zhou J."/>
            <person name="Ni P."/>
            <person name="Dong W."/>
            <person name="Hu S."/>
            <person name="Zeng C."/>
            <person name="Zhang J."/>
            <person name="Zhang Y."/>
            <person name="Li R."/>
            <person name="Xu Z."/>
            <person name="Li S."/>
            <person name="Li X."/>
            <person name="Zheng H."/>
            <person name="Cong L."/>
            <person name="Lin L."/>
            <person name="Yin J."/>
            <person name="Geng J."/>
            <person name="Li G."/>
            <person name="Shi J."/>
            <person name="Liu J."/>
            <person name="Lv H."/>
            <person name="Li J."/>
            <person name="Wang J."/>
            <person name="Deng Y."/>
            <person name="Ran L."/>
            <person name="Shi X."/>
            <person name="Wang X."/>
            <person name="Wu Q."/>
            <person name="Li C."/>
            <person name="Ren X."/>
            <person name="Wang J."/>
            <person name="Wang X."/>
            <person name="Li D."/>
            <person name="Liu D."/>
            <person name="Zhang X."/>
            <person name="Ji Z."/>
            <person name="Zhao W."/>
            <person name="Sun Y."/>
            <person name="Zhang Z."/>
            <person name="Bao J."/>
            <person name="Han Y."/>
            <person name="Dong L."/>
            <person name="Ji J."/>
            <person name="Chen P."/>
            <person name="Wu S."/>
            <person name="Liu J."/>
            <person name="Xiao Y."/>
            <person name="Bu D."/>
            <person name="Tan J."/>
            <person name="Yang L."/>
            <person name="Ye C."/>
            <person name="Zhang J."/>
            <person name="Xu J."/>
            <person name="Zhou Y."/>
            <person name="Yu Y."/>
            <person name="Zhang B."/>
            <person name="Zhuang S."/>
            <person name="Wei H."/>
            <person name="Liu B."/>
            <person name="Lei M."/>
            <person name="Yu H."/>
            <person name="Li Y."/>
            <person name="Xu H."/>
            <person name="Wei S."/>
            <person name="He X."/>
            <person name="Fang L."/>
            <person name="Zhang Z."/>
            <person name="Zhang Y."/>
            <person name="Huang X."/>
            <person name="Su Z."/>
            <person name="Tong W."/>
            <person name="Li J."/>
            <person name="Tong Z."/>
            <person name="Li S."/>
            <person name="Ye J."/>
            <person name="Wang L."/>
            <person name="Fang L."/>
            <person name="Lei T."/>
            <person name="Chen C."/>
            <person name="Chen H."/>
            <person name="Xu Z."/>
            <person name="Li H."/>
            <person name="Huang H."/>
            <person name="Zhang F."/>
            <person name="Xu H."/>
            <person name="Li N."/>
            <person name="Zhao C."/>
            <person name="Li S."/>
            <person name="Dong L."/>
            <person name="Huang Y."/>
            <person name="Li L."/>
            <person name="Xi Y."/>
            <person name="Qi Q."/>
            <person name="Li W."/>
            <person name="Zhang B."/>
            <person name="Hu W."/>
            <person name="Zhang Y."/>
            <person name="Tian X."/>
            <person name="Jiao Y."/>
            <person name="Liang X."/>
            <person name="Jin J."/>
            <person name="Gao L."/>
            <person name="Zheng W."/>
            <person name="Hao B."/>
            <person name="Liu S."/>
            <person name="Wang W."/>
            <person name="Yuan L."/>
            <person name="Cao M."/>
            <person name="McDermott J."/>
            <person name="Samudrala R."/>
            <person name="Wang J."/>
            <person name="Wong G.K."/>
            <person name="Yang H."/>
        </authorList>
    </citation>
    <scope>NUCLEOTIDE SEQUENCE [LARGE SCALE GENOMIC DNA]</scope>
</reference>
<proteinExistence type="predicted"/>